<evidence type="ECO:0000256" key="5">
    <source>
        <dbReference type="ARBA" id="ARBA00023136"/>
    </source>
</evidence>
<keyword evidence="3 6" id="KW-0812">Transmembrane</keyword>
<dbReference type="PANTHER" id="PTHR30250:SF11">
    <property type="entry name" value="O-ANTIGEN TRANSPORTER-RELATED"/>
    <property type="match status" value="1"/>
</dbReference>
<name>A0A4Y9QZ57_9BACT</name>
<feature type="transmembrane region" description="Helical" evidence="6">
    <location>
        <begin position="333"/>
        <end position="356"/>
    </location>
</feature>
<feature type="transmembrane region" description="Helical" evidence="6">
    <location>
        <begin position="215"/>
        <end position="232"/>
    </location>
</feature>
<keyword evidence="5 6" id="KW-0472">Membrane</keyword>
<feature type="transmembrane region" description="Helical" evidence="6">
    <location>
        <begin position="427"/>
        <end position="444"/>
    </location>
</feature>
<feature type="transmembrane region" description="Helical" evidence="6">
    <location>
        <begin position="368"/>
        <end position="389"/>
    </location>
</feature>
<dbReference type="Proteomes" id="UP000297647">
    <property type="component" value="Unassembled WGS sequence"/>
</dbReference>
<dbReference type="EMBL" id="SPSB01000001">
    <property type="protein sequence ID" value="TFV97407.1"/>
    <property type="molecule type" value="Genomic_DNA"/>
</dbReference>
<keyword evidence="2" id="KW-1003">Cell membrane</keyword>
<evidence type="ECO:0000313" key="8">
    <source>
        <dbReference type="Proteomes" id="UP000297647"/>
    </source>
</evidence>
<accession>A0A4Y9QZ57</accession>
<feature type="transmembrane region" description="Helical" evidence="6">
    <location>
        <begin position="48"/>
        <end position="69"/>
    </location>
</feature>
<feature type="transmembrane region" description="Helical" evidence="6">
    <location>
        <begin position="395"/>
        <end position="415"/>
    </location>
</feature>
<keyword evidence="4 6" id="KW-1133">Transmembrane helix</keyword>
<feature type="transmembrane region" description="Helical" evidence="6">
    <location>
        <begin position="121"/>
        <end position="140"/>
    </location>
</feature>
<feature type="transmembrane region" description="Helical" evidence="6">
    <location>
        <begin position="147"/>
        <end position="169"/>
    </location>
</feature>
<comment type="subcellular location">
    <subcellularLocation>
        <location evidence="1">Cell membrane</location>
        <topology evidence="1">Multi-pass membrane protein</topology>
    </subcellularLocation>
</comment>
<evidence type="ECO:0000256" key="6">
    <source>
        <dbReference type="SAM" id="Phobius"/>
    </source>
</evidence>
<evidence type="ECO:0000256" key="4">
    <source>
        <dbReference type="ARBA" id="ARBA00022989"/>
    </source>
</evidence>
<comment type="caution">
    <text evidence="7">The sequence shown here is derived from an EMBL/GenBank/DDBJ whole genome shotgun (WGS) entry which is preliminary data.</text>
</comment>
<gene>
    <name evidence="7" type="ORF">E4S40_01765</name>
</gene>
<sequence>MEQNSRTFKVLALSFGQTLVSISSILSTMVAARVLTKLDYATFKQTFLAYNFAAPILLLGLPNAVYYFLPKEVKNKRGVLVDNLVLILISASLFSLFLFLGGDSLLARRFNNPDLEETLSWMKFYPIYVMPASVISAVLLTQNKTNLLVAYNVITSILLTFSVMGAVYITKGYELPLKIQIFLPLTFLPIGLYFCFNHTPGWFRLPDFIQMKAMVAYAVPLGLASILSMIMLETNKIIVSWMGTPEEFATYVNGAIEIPLIGIITGSIASVILVDMTKSVQEGKLEDALKLFHTAAIRSASILFPVTIFLLIAAKPFIITLFSEKYIESIVPFYIFTSLLPIRIVVYGSALMALGYSKVILIRSFFDLLINSLLSILFVSLIGFLGAAIATFITIYLWTVPFNLYKISKGFNVSIKKTLPFHDLRKIFVFSLMFSPIGLIQEFLSIRPEIMFIGLFLVYFFSTFAILYKKSFLVLPTRVENNLPQFLRNK</sequence>
<feature type="transmembrane region" description="Helical" evidence="6">
    <location>
        <begin position="252"/>
        <end position="274"/>
    </location>
</feature>
<reference evidence="7 8" key="1">
    <citation type="submission" date="2019-03" db="EMBL/GenBank/DDBJ databases">
        <title>Algoriphagus sp. nov, a new strain isolated from root system soil of mangrove plant Kandelia.</title>
        <authorList>
            <person name="Yin Q."/>
            <person name="Wang K."/>
            <person name="Song Z."/>
        </authorList>
    </citation>
    <scope>NUCLEOTIDE SEQUENCE [LARGE SCALE GENOMIC DNA]</scope>
    <source>
        <strain evidence="7 8">XY-J91</strain>
    </source>
</reference>
<evidence type="ECO:0008006" key="9">
    <source>
        <dbReference type="Google" id="ProtNLM"/>
    </source>
</evidence>
<feature type="transmembrane region" description="Helical" evidence="6">
    <location>
        <begin position="450"/>
        <end position="468"/>
    </location>
</feature>
<keyword evidence="8" id="KW-1185">Reference proteome</keyword>
<organism evidence="7 8">
    <name type="scientific">Algoriphagus kandeliae</name>
    <dbReference type="NCBI Taxonomy" id="2562278"/>
    <lineage>
        <taxon>Bacteria</taxon>
        <taxon>Pseudomonadati</taxon>
        <taxon>Bacteroidota</taxon>
        <taxon>Cytophagia</taxon>
        <taxon>Cytophagales</taxon>
        <taxon>Cyclobacteriaceae</taxon>
        <taxon>Algoriphagus</taxon>
    </lineage>
</organism>
<dbReference type="OrthoDB" id="1223436at2"/>
<dbReference type="Pfam" id="PF13440">
    <property type="entry name" value="Polysacc_synt_3"/>
    <property type="match status" value="1"/>
</dbReference>
<evidence type="ECO:0000313" key="7">
    <source>
        <dbReference type="EMBL" id="TFV97407.1"/>
    </source>
</evidence>
<feature type="transmembrane region" description="Helical" evidence="6">
    <location>
        <begin position="295"/>
        <end position="313"/>
    </location>
</feature>
<proteinExistence type="predicted"/>
<feature type="transmembrane region" description="Helical" evidence="6">
    <location>
        <begin position="181"/>
        <end position="203"/>
    </location>
</feature>
<evidence type="ECO:0000256" key="1">
    <source>
        <dbReference type="ARBA" id="ARBA00004651"/>
    </source>
</evidence>
<evidence type="ECO:0000256" key="3">
    <source>
        <dbReference type="ARBA" id="ARBA00022692"/>
    </source>
</evidence>
<feature type="transmembrane region" description="Helical" evidence="6">
    <location>
        <begin position="81"/>
        <end position="101"/>
    </location>
</feature>
<dbReference type="GO" id="GO:0005886">
    <property type="term" value="C:plasma membrane"/>
    <property type="evidence" value="ECO:0007669"/>
    <property type="project" value="UniProtKB-SubCell"/>
</dbReference>
<evidence type="ECO:0000256" key="2">
    <source>
        <dbReference type="ARBA" id="ARBA00022475"/>
    </source>
</evidence>
<dbReference type="RefSeq" id="WP_135069972.1">
    <property type="nucleotide sequence ID" value="NZ_SPSB01000001.1"/>
</dbReference>
<protein>
    <recommendedName>
        <fullName evidence="9">Polysaccharide biosynthesis protein C-terminal domain-containing protein</fullName>
    </recommendedName>
</protein>
<dbReference type="PANTHER" id="PTHR30250">
    <property type="entry name" value="PST FAMILY PREDICTED COLANIC ACID TRANSPORTER"/>
    <property type="match status" value="1"/>
</dbReference>
<dbReference type="AlphaFoldDB" id="A0A4Y9QZ57"/>
<dbReference type="InterPro" id="IPR050833">
    <property type="entry name" value="Poly_Biosynth_Transport"/>
</dbReference>